<proteinExistence type="predicted"/>
<sequence length="663" mass="73660">MTGTRSKKATSAQISTQKRAEKSRKKHPSGETHHELGPRACSQSVVECYGYQRSAVQKPLQMDSLTELWNREVWLTTVSRRKRAPTTTELDLAPKSKQARRGSVKSEAPLGNGRSDKFVEDVADEDAAIETSEVSKKRVTPPGQKSTMTAHARASITADESDNETGTSVSEGPSGEFEPQEESAESADEHLDTLKKNPTKLKQALSREIPRFTDDPNSESSSKPVVMQKNTKRSHSRSVSMSSTMSMATAPPESDDDEGKKAKNIKGSHTKKLGDSIVYYRMPESDASPHSRNTTKGKYKVRLQLTLACRSNLPSLTYFQKPVGKRAARREMERPQFSDSEMDSDSSNVNKSPSETNHNLSSLQGRKLKTLQLEQRVTWPEETHLVYSTDGKTILLKEQQPHIRKILRATIVEFFKSIVFVNAYPSDDKTETAIKALVAVAKRLDYENIEQRLKKDIDYAGALAAVPVGRLSKFRGDIKKIASQCAISEYLLRSGCADQIVELLEDDAYIYPCNAKGEAIYHEPFCHPAMIAVLKAAFFDGPTSLGMKCLDDFTSVVDDSDDPELPSAMVSLAATALYAVLVDWRSGSPPSATTKGTFNANQFLSVYERHEDFLARIFENSRKKYHVLMARLHCKVCTQSNIERPAASVSAFARLDFARMPEA</sequence>
<keyword evidence="2" id="KW-1185">Reference proteome</keyword>
<dbReference type="EMBL" id="MU266389">
    <property type="protein sequence ID" value="KAH7926059.1"/>
    <property type="molecule type" value="Genomic_DNA"/>
</dbReference>
<comment type="caution">
    <text evidence="1">The sequence shown here is derived from an EMBL/GenBank/DDBJ whole genome shotgun (WGS) entry which is preliminary data.</text>
</comment>
<reference evidence="1" key="1">
    <citation type="journal article" date="2021" name="New Phytol.">
        <title>Evolutionary innovations through gain and loss of genes in the ectomycorrhizal Boletales.</title>
        <authorList>
            <person name="Wu G."/>
            <person name="Miyauchi S."/>
            <person name="Morin E."/>
            <person name="Kuo A."/>
            <person name="Drula E."/>
            <person name="Varga T."/>
            <person name="Kohler A."/>
            <person name="Feng B."/>
            <person name="Cao Y."/>
            <person name="Lipzen A."/>
            <person name="Daum C."/>
            <person name="Hundley H."/>
            <person name="Pangilinan J."/>
            <person name="Johnson J."/>
            <person name="Barry K."/>
            <person name="LaButti K."/>
            <person name="Ng V."/>
            <person name="Ahrendt S."/>
            <person name="Min B."/>
            <person name="Choi I.G."/>
            <person name="Park H."/>
            <person name="Plett J.M."/>
            <person name="Magnuson J."/>
            <person name="Spatafora J.W."/>
            <person name="Nagy L.G."/>
            <person name="Henrissat B."/>
            <person name="Grigoriev I.V."/>
            <person name="Yang Z.L."/>
            <person name="Xu J."/>
            <person name="Martin F.M."/>
        </authorList>
    </citation>
    <scope>NUCLEOTIDE SEQUENCE</scope>
    <source>
        <strain evidence="1">KUC20120723A-06</strain>
    </source>
</reference>
<dbReference type="Proteomes" id="UP000790709">
    <property type="component" value="Unassembled WGS sequence"/>
</dbReference>
<organism evidence="1 2">
    <name type="scientific">Leucogyrophana mollusca</name>
    <dbReference type="NCBI Taxonomy" id="85980"/>
    <lineage>
        <taxon>Eukaryota</taxon>
        <taxon>Fungi</taxon>
        <taxon>Dikarya</taxon>
        <taxon>Basidiomycota</taxon>
        <taxon>Agaricomycotina</taxon>
        <taxon>Agaricomycetes</taxon>
        <taxon>Agaricomycetidae</taxon>
        <taxon>Boletales</taxon>
        <taxon>Boletales incertae sedis</taxon>
        <taxon>Leucogyrophana</taxon>
    </lineage>
</organism>
<name>A0ACB8BL77_9AGAM</name>
<protein>
    <submittedName>
        <fullName evidence="1">Uncharacterized protein</fullName>
    </submittedName>
</protein>
<gene>
    <name evidence="1" type="ORF">BV22DRAFT_1119098</name>
</gene>
<accession>A0ACB8BL77</accession>
<evidence type="ECO:0000313" key="1">
    <source>
        <dbReference type="EMBL" id="KAH7926059.1"/>
    </source>
</evidence>
<evidence type="ECO:0000313" key="2">
    <source>
        <dbReference type="Proteomes" id="UP000790709"/>
    </source>
</evidence>